<name>A0A1G6P6B9_9BACI</name>
<proteinExistence type="predicted"/>
<sequence length="49" mass="5618">MDHLTYAMTSSSLISHKKAHEQSKHPPLFKNALESMDALKWTFLLNATF</sequence>
<dbReference type="Proteomes" id="UP000242662">
    <property type="component" value="Unassembled WGS sequence"/>
</dbReference>
<organism evidence="1 2">
    <name type="scientific">Shouchella lonarensis</name>
    <dbReference type="NCBI Taxonomy" id="1464122"/>
    <lineage>
        <taxon>Bacteria</taxon>
        <taxon>Bacillati</taxon>
        <taxon>Bacillota</taxon>
        <taxon>Bacilli</taxon>
        <taxon>Bacillales</taxon>
        <taxon>Bacillaceae</taxon>
        <taxon>Shouchella</taxon>
    </lineage>
</organism>
<dbReference type="AlphaFoldDB" id="A0A1G6P6B9"/>
<gene>
    <name evidence="1" type="ORF">SAMN05421737_11513</name>
</gene>
<protein>
    <submittedName>
        <fullName evidence="1">Uncharacterized protein</fullName>
    </submittedName>
</protein>
<evidence type="ECO:0000313" key="2">
    <source>
        <dbReference type="Proteomes" id="UP000242662"/>
    </source>
</evidence>
<dbReference type="EMBL" id="FMYM01000015">
    <property type="protein sequence ID" value="SDC75164.1"/>
    <property type="molecule type" value="Genomic_DNA"/>
</dbReference>
<evidence type="ECO:0000313" key="1">
    <source>
        <dbReference type="EMBL" id="SDC75164.1"/>
    </source>
</evidence>
<keyword evidence="2" id="KW-1185">Reference proteome</keyword>
<reference evidence="2" key="1">
    <citation type="submission" date="2016-09" db="EMBL/GenBank/DDBJ databases">
        <authorList>
            <person name="Varghese N."/>
            <person name="Submissions S."/>
        </authorList>
    </citation>
    <scope>NUCLEOTIDE SEQUENCE [LARGE SCALE GENOMIC DNA]</scope>
    <source>
        <strain evidence="2">25nlg</strain>
    </source>
</reference>
<accession>A0A1G6P6B9</accession>